<dbReference type="HOGENOM" id="CLU_085828_2_3_1"/>
<dbReference type="VEuPathDB" id="VectorBase:PHUM227980"/>
<dbReference type="InterPro" id="IPR011012">
    <property type="entry name" value="Longin-like_dom_sf"/>
</dbReference>
<dbReference type="FunCoup" id="E0VII5">
    <property type="interactions" value="1095"/>
</dbReference>
<dbReference type="InterPro" id="IPR006722">
    <property type="entry name" value="Sedlin"/>
</dbReference>
<keyword evidence="7" id="KW-1185">Reference proteome</keyword>
<reference evidence="5" key="2">
    <citation type="submission" date="2007-04" db="EMBL/GenBank/DDBJ databases">
        <title>The genome of the human body louse.</title>
        <authorList>
            <consortium name="The Human Body Louse Genome Consortium"/>
            <person name="Kirkness E."/>
            <person name="Walenz B."/>
            <person name="Hass B."/>
            <person name="Bruggner R."/>
            <person name="Strausberg R."/>
        </authorList>
    </citation>
    <scope>NUCLEOTIDE SEQUENCE</scope>
    <source>
        <strain evidence="5">USDA</strain>
    </source>
</reference>
<dbReference type="EMBL" id="DS235200">
    <property type="protein sequence ID" value="EEB13191.1"/>
    <property type="molecule type" value="Genomic_DNA"/>
</dbReference>
<dbReference type="CTD" id="8238678"/>
<dbReference type="CDD" id="cd14854">
    <property type="entry name" value="TRAPPC2L"/>
    <property type="match status" value="1"/>
</dbReference>
<dbReference type="Proteomes" id="UP000009046">
    <property type="component" value="Unassembled WGS sequence"/>
</dbReference>
<evidence type="ECO:0000313" key="7">
    <source>
        <dbReference type="Proteomes" id="UP000009046"/>
    </source>
</evidence>
<dbReference type="SUPFAM" id="SSF64356">
    <property type="entry name" value="SNARE-like"/>
    <property type="match status" value="1"/>
</dbReference>
<dbReference type="Pfam" id="PF04628">
    <property type="entry name" value="Sedlin_N"/>
    <property type="match status" value="1"/>
</dbReference>
<dbReference type="EnsemblMetazoa" id="PHUM227980-RA">
    <property type="protein sequence ID" value="PHUM227980-PA"/>
    <property type="gene ID" value="PHUM227980"/>
</dbReference>
<evidence type="ECO:0000256" key="2">
    <source>
        <dbReference type="ARBA" id="ARBA00006626"/>
    </source>
</evidence>
<reference evidence="5" key="1">
    <citation type="submission" date="2007-04" db="EMBL/GenBank/DDBJ databases">
        <title>Annotation of Pediculus humanus corporis strain USDA.</title>
        <authorList>
            <person name="Kirkness E."/>
            <person name="Hannick L."/>
            <person name="Hass B."/>
            <person name="Bruggner R."/>
            <person name="Lawson D."/>
            <person name="Bidwell S."/>
            <person name="Joardar V."/>
            <person name="Caler E."/>
            <person name="Walenz B."/>
            <person name="Inman J."/>
            <person name="Schobel S."/>
            <person name="Galinsky K."/>
            <person name="Amedeo P."/>
            <person name="Strausberg R."/>
        </authorList>
    </citation>
    <scope>NUCLEOTIDE SEQUENCE</scope>
    <source>
        <strain evidence="5">USDA</strain>
    </source>
</reference>
<dbReference type="GeneID" id="8238678"/>
<comment type="similarity">
    <text evidence="2">Belongs to the TRAPP small subunits family. Sedlin subfamily.</text>
</comment>
<evidence type="ECO:0000313" key="5">
    <source>
        <dbReference type="EMBL" id="EEB13191.1"/>
    </source>
</evidence>
<reference evidence="6" key="3">
    <citation type="submission" date="2021-02" db="UniProtKB">
        <authorList>
            <consortium name="EnsemblMetazoa"/>
        </authorList>
    </citation>
    <scope>IDENTIFICATION</scope>
    <source>
        <strain evidence="6">USDA</strain>
    </source>
</reference>
<comment type="subcellular location">
    <subcellularLocation>
        <location evidence="1">Cytoplasm</location>
        <location evidence="1">Perinuclear region</location>
    </subcellularLocation>
</comment>
<evidence type="ECO:0000256" key="1">
    <source>
        <dbReference type="ARBA" id="ARBA00004556"/>
    </source>
</evidence>
<dbReference type="InParanoid" id="E0VII5"/>
<dbReference type="OrthoDB" id="10258445at2759"/>
<gene>
    <name evidence="6" type="primary">8238678</name>
    <name evidence="5" type="ORF">Phum_PHUM227980</name>
</gene>
<keyword evidence="3" id="KW-0813">Transport</keyword>
<dbReference type="RefSeq" id="XP_002425929.1">
    <property type="nucleotide sequence ID" value="XM_002425884.1"/>
</dbReference>
<name>E0VII5_PEDHC</name>
<organism>
    <name type="scientific">Pediculus humanus subsp. corporis</name>
    <name type="common">Body louse</name>
    <dbReference type="NCBI Taxonomy" id="121224"/>
    <lineage>
        <taxon>Eukaryota</taxon>
        <taxon>Metazoa</taxon>
        <taxon>Ecdysozoa</taxon>
        <taxon>Arthropoda</taxon>
        <taxon>Hexapoda</taxon>
        <taxon>Insecta</taxon>
        <taxon>Pterygota</taxon>
        <taxon>Neoptera</taxon>
        <taxon>Paraneoptera</taxon>
        <taxon>Psocodea</taxon>
        <taxon>Troctomorpha</taxon>
        <taxon>Phthiraptera</taxon>
        <taxon>Anoplura</taxon>
        <taxon>Pediculidae</taxon>
        <taxon>Pediculus</taxon>
    </lineage>
</organism>
<proteinExistence type="inferred from homology"/>
<dbReference type="GO" id="GO:0048471">
    <property type="term" value="C:perinuclear region of cytoplasm"/>
    <property type="evidence" value="ECO:0007669"/>
    <property type="project" value="UniProtKB-SubCell"/>
</dbReference>
<evidence type="ECO:0000256" key="3">
    <source>
        <dbReference type="ARBA" id="ARBA00022892"/>
    </source>
</evidence>
<dbReference type="KEGG" id="phu:Phum_PHUM227980"/>
<dbReference type="Gene3D" id="3.30.450.70">
    <property type="match status" value="1"/>
</dbReference>
<dbReference type="EMBL" id="AAZO01002655">
    <property type="status" value="NOT_ANNOTATED_CDS"/>
    <property type="molecule type" value="Genomic_DNA"/>
</dbReference>
<dbReference type="GO" id="GO:0006888">
    <property type="term" value="P:endoplasmic reticulum to Golgi vesicle-mediated transport"/>
    <property type="evidence" value="ECO:0007669"/>
    <property type="project" value="InterPro"/>
</dbReference>
<dbReference type="eggNOG" id="KOG3444">
    <property type="taxonomic scope" value="Eukaryota"/>
</dbReference>
<sequence>MVVCIAVVGKDNSPQFIWVANPELELQFHYKIHTSLDIIEEKLCNTGSSEVKKLYLGLLHSTEEYKIYGYATNTKIKLIIIVRTSNVALRDSDVHSMFKKLHKSYVDVVSNPFYIPGDPLVSK</sequence>
<dbReference type="OMA" id="FHYIVHC"/>
<evidence type="ECO:0000313" key="6">
    <source>
        <dbReference type="EnsemblMetazoa" id="PHUM227980-PA"/>
    </source>
</evidence>
<protein>
    <recommendedName>
        <fullName evidence="4">Trafficking protein particle complex subunit 2-like protein</fullName>
    </recommendedName>
</protein>
<dbReference type="AlphaFoldDB" id="E0VII5"/>
<dbReference type="PANTHER" id="PTHR12403">
    <property type="entry name" value="TRAFFICKING PROTEIN PARTICLE COMPLEX SUBUNIT 2"/>
    <property type="match status" value="1"/>
</dbReference>
<evidence type="ECO:0000256" key="4">
    <source>
        <dbReference type="ARBA" id="ARBA00024408"/>
    </source>
</evidence>
<keyword evidence="3" id="KW-0931">ER-Golgi transport</keyword>
<dbReference type="STRING" id="121224.E0VII5"/>
<dbReference type="InterPro" id="IPR044760">
    <property type="entry name" value="TRAPPC2L"/>
</dbReference>
<accession>E0VII5</accession>